<evidence type="ECO:0000313" key="1">
    <source>
        <dbReference type="EMBL" id="CEJ91332.1"/>
    </source>
</evidence>
<gene>
    <name evidence="1" type="ORF">VHEMI07051</name>
</gene>
<accession>A0A0A1TM69</accession>
<name>A0A0A1TM69_9HYPO</name>
<dbReference type="Proteomes" id="UP000039046">
    <property type="component" value="Unassembled WGS sequence"/>
</dbReference>
<dbReference type="EMBL" id="CDHN01000003">
    <property type="protein sequence ID" value="CEJ91332.1"/>
    <property type="molecule type" value="Genomic_DNA"/>
</dbReference>
<proteinExistence type="predicted"/>
<dbReference type="PANTHER" id="PTHR24148">
    <property type="entry name" value="ANKYRIN REPEAT DOMAIN-CONTAINING PROTEIN 39 HOMOLOG-RELATED"/>
    <property type="match status" value="1"/>
</dbReference>
<keyword evidence="2" id="KW-1185">Reference proteome</keyword>
<evidence type="ECO:0008006" key="3">
    <source>
        <dbReference type="Google" id="ProtNLM"/>
    </source>
</evidence>
<protein>
    <recommendedName>
        <fullName evidence="3">Heterokaryon incompatibility domain-containing protein</fullName>
    </recommendedName>
</protein>
<dbReference type="HOGENOM" id="CLU_659200_0_0_1"/>
<dbReference type="OrthoDB" id="3553147at2759"/>
<dbReference type="PANTHER" id="PTHR24148:SF64">
    <property type="entry name" value="HETEROKARYON INCOMPATIBILITY DOMAIN-CONTAINING PROTEIN"/>
    <property type="match status" value="1"/>
</dbReference>
<evidence type="ECO:0000313" key="2">
    <source>
        <dbReference type="Proteomes" id="UP000039046"/>
    </source>
</evidence>
<dbReference type="AlphaFoldDB" id="A0A0A1TM69"/>
<reference evidence="1 2" key="1">
    <citation type="journal article" date="2015" name="Genome Announc.">
        <title>Draft Genome Sequence and Gene Annotation of the Entomopathogenic Fungus Verticillium hemipterigenum.</title>
        <authorList>
            <person name="Horn F."/>
            <person name="Habel A."/>
            <person name="Scharf D.H."/>
            <person name="Dworschak J."/>
            <person name="Brakhage A.A."/>
            <person name="Guthke R."/>
            <person name="Hertweck C."/>
            <person name="Linde J."/>
        </authorList>
    </citation>
    <scope>NUCLEOTIDE SEQUENCE [LARGE SCALE GENOMIC DNA]</scope>
</reference>
<organism evidence="1 2">
    <name type="scientific">[Torrubiella] hemipterigena</name>
    <dbReference type="NCBI Taxonomy" id="1531966"/>
    <lineage>
        <taxon>Eukaryota</taxon>
        <taxon>Fungi</taxon>
        <taxon>Dikarya</taxon>
        <taxon>Ascomycota</taxon>
        <taxon>Pezizomycotina</taxon>
        <taxon>Sordariomycetes</taxon>
        <taxon>Hypocreomycetidae</taxon>
        <taxon>Hypocreales</taxon>
        <taxon>Clavicipitaceae</taxon>
        <taxon>Clavicipitaceae incertae sedis</taxon>
        <taxon>'Torrubiella' clade</taxon>
    </lineage>
</organism>
<sequence>MLSPNPIVKCGAQEVSFDNFVVLRNLHWHFQMAELDRFRSLRNVWIDCPFAPLMWPNWKDWVGETLQSWLMDMASFQCSRPRDKVYALVGLTSRQSRGQITVEYDEGVMSDRAVFLEATQVCFREVGLLPLQQGQVDKVNSLQLPSWCPDWGSRAVCVPFVGFGFCPFPTTGSFHPPDDSWSSWKDKTNKPVLEFSDDGETLLTHGFIVDIVDYVDEVGTLETPEVPVYTGTDEQGRENARKKRLETTKKACLRWEKHLHSVQETGSPNFANDYQEAFCRTLIANRNFNKEEAEWNTKHIFDTWVGREHSHDSQLVSESVRQEDVQDYSNCVVSRCAKRTFITTVNGRFGLAPQKAEKGDLVCIFYGGEVPCILRNQQAGFKETLKSFIGEAYIHGIMQGEYIQTAESDEFTSFRLI</sequence>
<dbReference type="Pfam" id="PF26639">
    <property type="entry name" value="Het-6_barrel"/>
    <property type="match status" value="1"/>
</dbReference>
<dbReference type="InterPro" id="IPR052895">
    <property type="entry name" value="HetReg/Transcr_Mod"/>
</dbReference>